<dbReference type="Gene3D" id="1.10.150.50">
    <property type="entry name" value="Transcription Factor, Ets-1"/>
    <property type="match status" value="1"/>
</dbReference>
<dbReference type="GO" id="GO:0003682">
    <property type="term" value="F:chromatin binding"/>
    <property type="evidence" value="ECO:0007669"/>
    <property type="project" value="TreeGrafter"/>
</dbReference>
<evidence type="ECO:0000256" key="6">
    <source>
        <dbReference type="ARBA" id="ARBA00023163"/>
    </source>
</evidence>
<reference evidence="11" key="4">
    <citation type="submission" date="2025-09" db="UniProtKB">
        <authorList>
            <consortium name="Ensembl"/>
        </authorList>
    </citation>
    <scope>IDENTIFICATION</scope>
</reference>
<dbReference type="InterPro" id="IPR013761">
    <property type="entry name" value="SAM/pointed_sf"/>
</dbReference>
<dbReference type="GO" id="GO:0005634">
    <property type="term" value="C:nucleus"/>
    <property type="evidence" value="ECO:0007669"/>
    <property type="project" value="UniProtKB-SubCell"/>
</dbReference>
<evidence type="ECO:0000313" key="12">
    <source>
        <dbReference type="Proteomes" id="UP000265140"/>
    </source>
</evidence>
<keyword evidence="4" id="KW-0677">Repeat</keyword>
<feature type="compositionally biased region" description="Basic and acidic residues" evidence="9">
    <location>
        <begin position="1"/>
        <end position="16"/>
    </location>
</feature>
<feature type="compositionally biased region" description="Low complexity" evidence="9">
    <location>
        <begin position="605"/>
        <end position="616"/>
    </location>
</feature>
<dbReference type="Proteomes" id="UP000265140">
    <property type="component" value="Chromosome 22"/>
</dbReference>
<organism evidence="11 12">
    <name type="scientific">Esox lucius</name>
    <name type="common">Northern pike</name>
    <dbReference type="NCBI Taxonomy" id="8010"/>
    <lineage>
        <taxon>Eukaryota</taxon>
        <taxon>Metazoa</taxon>
        <taxon>Chordata</taxon>
        <taxon>Craniata</taxon>
        <taxon>Vertebrata</taxon>
        <taxon>Euteleostomi</taxon>
        <taxon>Actinopterygii</taxon>
        <taxon>Neopterygii</taxon>
        <taxon>Teleostei</taxon>
        <taxon>Protacanthopterygii</taxon>
        <taxon>Esociformes</taxon>
        <taxon>Esocidae</taxon>
        <taxon>Esox</taxon>
    </lineage>
</organism>
<dbReference type="Bgee" id="ENSELUG00000011608">
    <property type="expression patterns" value="Expressed in embryo and 13 other cell types or tissues"/>
</dbReference>
<keyword evidence="12" id="KW-1185">Reference proteome</keyword>
<dbReference type="GO" id="GO:0042393">
    <property type="term" value="F:histone binding"/>
    <property type="evidence" value="ECO:0007669"/>
    <property type="project" value="TreeGrafter"/>
</dbReference>
<evidence type="ECO:0000256" key="1">
    <source>
        <dbReference type="ARBA" id="ARBA00004123"/>
    </source>
</evidence>
<dbReference type="SUPFAM" id="SSF63748">
    <property type="entry name" value="Tudor/PWWP/MBT"/>
    <property type="match status" value="2"/>
</dbReference>
<feature type="region of interest" description="Disordered" evidence="9">
    <location>
        <begin position="260"/>
        <end position="289"/>
    </location>
</feature>
<comment type="subcellular location">
    <subcellularLocation>
        <location evidence="1">Nucleus</location>
    </subcellularLocation>
</comment>
<keyword evidence="7" id="KW-0539">Nucleus</keyword>
<name>A0A3P8Y3E8_ESOLU</name>
<evidence type="ECO:0000256" key="5">
    <source>
        <dbReference type="ARBA" id="ARBA00023015"/>
    </source>
</evidence>
<evidence type="ECO:0000256" key="8">
    <source>
        <dbReference type="PROSITE-ProRule" id="PRU00459"/>
    </source>
</evidence>
<feature type="region of interest" description="Disordered" evidence="9">
    <location>
        <begin position="314"/>
        <end position="380"/>
    </location>
</feature>
<dbReference type="InterPro" id="IPR004092">
    <property type="entry name" value="Mbt"/>
</dbReference>
<dbReference type="SMART" id="SM00561">
    <property type="entry name" value="MBT"/>
    <property type="match status" value="2"/>
</dbReference>
<keyword evidence="5" id="KW-0805">Transcription regulation</keyword>
<sequence>MGRTPQKEPKEERNEKPGCSYLSTGPPSLDKSNEPFSWEEYLKETSSTAASPSCFRQSRLPPSNDFKAGMKLEAHDPRNSASVCIATVMGMMGTRLRLRLDGSDNTNDFWRLVDSADIQPIGTCERKGDMLQPPLGFRMNASSWPMFLLRTLSGAEMAPATAFKKEPPKPSQNHFKPGMKLEAVDKKNPYLICPATIGEVKGDEIFVMFDGWRGAFDYWCKFDSRDIFPVGWCALTRHSIQPPGNFFTLPKALLLPASSPPIPSRRSMQSQSSYRLPHPLPPLPVRKGVRGRRPKLQTIALLKAAAEAAAAAAALSGSPQGSITKTGPQLAPRPHKKRGPKPGSKRKPKILPSSGTVSGSTLASENRLNNMNGPTDSSLNSGQGVVSTVCVYVNKHGACGPHLDRKQLQLLPDHFGPGPVNGVLQQAVQSCVDCAFQPTVLFSFLQSQSDGGEIIRVRSDGGIHYVKLPQASSASFVLRFLETLCHQLQSDNLFSSQPFSPAFMASTGHTAYDRSKSVKEETSEAMSIARRTIGRSRRFQRDRDYTPYPVPLSSSTVLHSTDPQQAEEPVPRSENGFSEDPLDTSSTSPSMTPRPQPVRSHAEYRGQGSSSPYYPGSGPPSHPPPPPLRRMSSNPSELGTRALQRRVEAPSSTTGPEQLVAADREAAAGNGSGNTPSTWSVDEVMQFVRDADPQTLGPHVELFRKHEIDGKALTLLRSDIIMKYMGLKLGPALKLCHHIEKLKQTK</sequence>
<dbReference type="Pfam" id="PF02820">
    <property type="entry name" value="MBT"/>
    <property type="match status" value="2"/>
</dbReference>
<keyword evidence="6" id="KW-0804">Transcription</keyword>
<dbReference type="InterPro" id="IPR033763">
    <property type="entry name" value="SCML2_RBR"/>
</dbReference>
<evidence type="ECO:0000256" key="4">
    <source>
        <dbReference type="ARBA" id="ARBA00022737"/>
    </source>
</evidence>
<reference evidence="12" key="1">
    <citation type="journal article" date="2014" name="PLoS ONE">
        <title>The genome and linkage map of the northern pike (Esox lucius): conserved synteny revealed between the salmonid sister group and the Neoteleostei.</title>
        <authorList>
            <person name="Rondeau E.B."/>
            <person name="Minkley D.R."/>
            <person name="Leong J.S."/>
            <person name="Messmer A.M."/>
            <person name="Jantzen J.R."/>
            <person name="von Schalburg K.R."/>
            <person name="Lemon C."/>
            <person name="Bird N.H."/>
            <person name="Koop B.F."/>
        </authorList>
    </citation>
    <scope>NUCLEOTIDE SEQUENCE</scope>
</reference>
<dbReference type="AlphaFoldDB" id="A0A3P8Y3E8"/>
<evidence type="ECO:0000256" key="2">
    <source>
        <dbReference type="ARBA" id="ARBA00008469"/>
    </source>
</evidence>
<dbReference type="Pfam" id="PF17208">
    <property type="entry name" value="RBR"/>
    <property type="match status" value="1"/>
</dbReference>
<evidence type="ECO:0000313" key="11">
    <source>
        <dbReference type="Ensembl" id="ENSELUP00000011193.2"/>
    </source>
</evidence>
<dbReference type="STRING" id="8010.ENSELUP00000011193"/>
<dbReference type="CDD" id="cd09578">
    <property type="entry name" value="SAM_Scm"/>
    <property type="match status" value="1"/>
</dbReference>
<dbReference type="Pfam" id="PF12140">
    <property type="entry name" value="SLED"/>
    <property type="match status" value="1"/>
</dbReference>
<dbReference type="InterPro" id="IPR021987">
    <property type="entry name" value="SLED"/>
</dbReference>
<reference evidence="11" key="2">
    <citation type="submission" date="2020-02" db="EMBL/GenBank/DDBJ databases">
        <title>Esox lucius (northern pike) genome, fEsoLuc1, primary haplotype.</title>
        <authorList>
            <person name="Myers G."/>
            <person name="Karagic N."/>
            <person name="Meyer A."/>
            <person name="Pippel M."/>
            <person name="Reichard M."/>
            <person name="Winkler S."/>
            <person name="Tracey A."/>
            <person name="Sims Y."/>
            <person name="Howe K."/>
            <person name="Rhie A."/>
            <person name="Formenti G."/>
            <person name="Durbin R."/>
            <person name="Fedrigo O."/>
            <person name="Jarvis E.D."/>
        </authorList>
    </citation>
    <scope>NUCLEOTIDE SEQUENCE [LARGE SCALE GENOMIC DNA]</scope>
</reference>
<feature type="compositionally biased region" description="Low complexity" evidence="9">
    <location>
        <begin position="583"/>
        <end position="593"/>
    </location>
</feature>
<dbReference type="PANTHER" id="PTHR12247:SF84">
    <property type="entry name" value="SEX COMB ON MIDLEG-LIKE PROTEIN 2"/>
    <property type="match status" value="1"/>
</dbReference>
<dbReference type="FunFam" id="1.10.150.50:FF:000018">
    <property type="entry name" value="Polycomb protein scmh1 isoform 4"/>
    <property type="match status" value="1"/>
</dbReference>
<dbReference type="CDD" id="cd20092">
    <property type="entry name" value="MBT_dScm-like_rpt2"/>
    <property type="match status" value="1"/>
</dbReference>
<feature type="repeat" description="MBT" evidence="8">
    <location>
        <begin position="36"/>
        <end position="134"/>
    </location>
</feature>
<feature type="region of interest" description="Disordered" evidence="9">
    <location>
        <begin position="510"/>
        <end position="639"/>
    </location>
</feature>
<feature type="region of interest" description="Disordered" evidence="9">
    <location>
        <begin position="1"/>
        <end position="34"/>
    </location>
</feature>
<comment type="similarity">
    <text evidence="2">Belongs to the SCM family.</text>
</comment>
<dbReference type="InterPro" id="IPR001660">
    <property type="entry name" value="SAM"/>
</dbReference>
<feature type="compositionally biased region" description="Pro residues" evidence="9">
    <location>
        <begin position="617"/>
        <end position="628"/>
    </location>
</feature>
<dbReference type="Gene3D" id="3.90.1150.190">
    <property type="entry name" value="SLED domain"/>
    <property type="match status" value="1"/>
</dbReference>
<dbReference type="SUPFAM" id="SSF47769">
    <property type="entry name" value="SAM/Pointed domain"/>
    <property type="match status" value="1"/>
</dbReference>
<dbReference type="GeneTree" id="ENSGT00940000159407"/>
<dbReference type="GO" id="GO:0045892">
    <property type="term" value="P:negative regulation of DNA-templated transcription"/>
    <property type="evidence" value="ECO:0007669"/>
    <property type="project" value="TreeGrafter"/>
</dbReference>
<feature type="repeat" description="MBT" evidence="8">
    <location>
        <begin position="142"/>
        <end position="243"/>
    </location>
</feature>
<dbReference type="Ensembl" id="ENSELUT00000000872.3">
    <property type="protein sequence ID" value="ENSELUP00000011193.2"/>
    <property type="gene ID" value="ENSELUG00000011608.3"/>
</dbReference>
<dbReference type="PANTHER" id="PTHR12247">
    <property type="entry name" value="POLYCOMB GROUP PROTEIN"/>
    <property type="match status" value="1"/>
</dbReference>
<dbReference type="InterPro" id="IPR047531">
    <property type="entry name" value="SAM_Scm-like"/>
</dbReference>
<feature type="compositionally biased region" description="Polar residues" evidence="9">
    <location>
        <begin position="552"/>
        <end position="564"/>
    </location>
</feature>
<accession>A0A3P8Y3E8</accession>
<feature type="domain" description="SAM" evidence="10">
    <location>
        <begin position="676"/>
        <end position="745"/>
    </location>
</feature>
<dbReference type="FunFam" id="2.30.30.140:FF:000016">
    <property type="entry name" value="polycomb protein SCMH1 isoform X1"/>
    <property type="match status" value="1"/>
</dbReference>
<evidence type="ECO:0000256" key="3">
    <source>
        <dbReference type="ARBA" id="ARBA00022491"/>
    </source>
</evidence>
<dbReference type="SMART" id="SM00454">
    <property type="entry name" value="SAM"/>
    <property type="match status" value="1"/>
</dbReference>
<dbReference type="Gene3D" id="2.30.30.140">
    <property type="match status" value="2"/>
</dbReference>
<dbReference type="OMA" id="CYPGHTQ"/>
<evidence type="ECO:0000256" key="7">
    <source>
        <dbReference type="ARBA" id="ARBA00023242"/>
    </source>
</evidence>
<feature type="compositionally biased region" description="Basic and acidic residues" evidence="9">
    <location>
        <begin position="511"/>
        <end position="522"/>
    </location>
</feature>
<evidence type="ECO:0000259" key="10">
    <source>
        <dbReference type="SMART" id="SM00454"/>
    </source>
</evidence>
<dbReference type="InterPro" id="IPR050548">
    <property type="entry name" value="PcG_chromatin_remod_factors"/>
</dbReference>
<dbReference type="InterPro" id="IPR038348">
    <property type="entry name" value="SLED_sf"/>
</dbReference>
<protein>
    <recommendedName>
        <fullName evidence="10">SAM domain-containing protein</fullName>
    </recommendedName>
</protein>
<dbReference type="PROSITE" id="PS51079">
    <property type="entry name" value="MBT"/>
    <property type="match status" value="2"/>
</dbReference>
<feature type="compositionally biased region" description="Basic residues" evidence="9">
    <location>
        <begin position="333"/>
        <end position="349"/>
    </location>
</feature>
<feature type="compositionally biased region" description="Low complexity" evidence="9">
    <location>
        <begin position="264"/>
        <end position="277"/>
    </location>
</feature>
<dbReference type="InParanoid" id="A0A3P8Y3E8"/>
<gene>
    <name evidence="11" type="primary">SCML2</name>
</gene>
<proteinExistence type="inferred from homology"/>
<feature type="compositionally biased region" description="Polar residues" evidence="9">
    <location>
        <begin position="317"/>
        <end position="327"/>
    </location>
</feature>
<evidence type="ECO:0000256" key="9">
    <source>
        <dbReference type="SAM" id="MobiDB-lite"/>
    </source>
</evidence>
<dbReference type="Pfam" id="PF00536">
    <property type="entry name" value="SAM_1"/>
    <property type="match status" value="1"/>
</dbReference>
<keyword evidence="3" id="KW-0678">Repressor</keyword>
<reference evidence="11" key="3">
    <citation type="submission" date="2025-08" db="UniProtKB">
        <authorList>
            <consortium name="Ensembl"/>
        </authorList>
    </citation>
    <scope>IDENTIFICATION</scope>
</reference>
<feature type="compositionally biased region" description="Polar residues" evidence="9">
    <location>
        <begin position="353"/>
        <end position="380"/>
    </location>
</feature>